<comment type="similarity">
    <text evidence="2">Belongs to the ABC transporter superfamily. ABCC family. Conjugate transporter (TC 3.A.1.208) subfamily.</text>
</comment>
<dbReference type="PROSITE" id="PS50929">
    <property type="entry name" value="ABC_TM1F"/>
    <property type="match status" value="2"/>
</dbReference>
<evidence type="ECO:0000256" key="7">
    <source>
        <dbReference type="ARBA" id="ARBA00022989"/>
    </source>
</evidence>
<protein>
    <recommendedName>
        <fullName evidence="14">Multidrug resistance-associated protein lethal(2)03659</fullName>
    </recommendedName>
</protein>
<dbReference type="Gene3D" id="3.40.50.300">
    <property type="entry name" value="P-loop containing nucleotide triphosphate hydrolases"/>
    <property type="match status" value="2"/>
</dbReference>
<dbReference type="Gene3D" id="1.20.1560.10">
    <property type="entry name" value="ABC transporter type 1, transmembrane domain"/>
    <property type="match status" value="2"/>
</dbReference>
<evidence type="ECO:0000256" key="5">
    <source>
        <dbReference type="ARBA" id="ARBA00022741"/>
    </source>
</evidence>
<keyword evidence="7 9" id="KW-1133">Transmembrane helix</keyword>
<keyword evidence="13" id="KW-1185">Reference proteome</keyword>
<feature type="transmembrane region" description="Helical" evidence="9">
    <location>
        <begin position="789"/>
        <end position="811"/>
    </location>
</feature>
<keyword evidence="3" id="KW-0813">Transport</keyword>
<dbReference type="PANTHER" id="PTHR24223">
    <property type="entry name" value="ATP-BINDING CASSETTE SUB-FAMILY C"/>
    <property type="match status" value="1"/>
</dbReference>
<dbReference type="CDD" id="cd18579">
    <property type="entry name" value="ABC_6TM_ABCC_D1"/>
    <property type="match status" value="1"/>
</dbReference>
<dbReference type="FunFam" id="1.20.1560.10:FF:000026">
    <property type="entry name" value="Multidrug resistance-associated protein lethal(2)03659"/>
    <property type="match status" value="1"/>
</dbReference>
<dbReference type="FunFam" id="1.20.1560.10:FF:000014">
    <property type="entry name" value="Multidrug resistance-associated protein member 4"/>
    <property type="match status" value="1"/>
</dbReference>
<dbReference type="InterPro" id="IPR027417">
    <property type="entry name" value="P-loop_NTPase"/>
</dbReference>
<dbReference type="SUPFAM" id="SSF90123">
    <property type="entry name" value="ABC transporter transmembrane region"/>
    <property type="match status" value="2"/>
</dbReference>
<dbReference type="CDD" id="cd03244">
    <property type="entry name" value="ABCC_MRP_domain2"/>
    <property type="match status" value="1"/>
</dbReference>
<dbReference type="GO" id="GO:0016020">
    <property type="term" value="C:membrane"/>
    <property type="evidence" value="ECO:0007669"/>
    <property type="project" value="UniProtKB-SubCell"/>
</dbReference>
<feature type="domain" description="ABC transmembrane type-1" evidence="11">
    <location>
        <begin position="722"/>
        <end position="1032"/>
    </location>
</feature>
<dbReference type="PROSITE" id="PS50893">
    <property type="entry name" value="ABC_TRANSPORTER_2"/>
    <property type="match status" value="2"/>
</dbReference>
<feature type="transmembrane region" description="Helical" evidence="9">
    <location>
        <begin position="870"/>
        <end position="902"/>
    </location>
</feature>
<evidence type="ECO:0000256" key="4">
    <source>
        <dbReference type="ARBA" id="ARBA00022692"/>
    </source>
</evidence>
<feature type="transmembrane region" description="Helical" evidence="9">
    <location>
        <begin position="234"/>
        <end position="253"/>
    </location>
</feature>
<keyword evidence="6" id="KW-0067">ATP-binding</keyword>
<comment type="caution">
    <text evidence="12">The sequence shown here is derived from an EMBL/GenBank/DDBJ whole genome shotgun (WGS) entry which is preliminary data.</text>
</comment>
<reference evidence="13" key="1">
    <citation type="submission" date="2020-01" db="EMBL/GenBank/DDBJ databases">
        <title>Draft genome sequence of the Termite Coptotermes fromosanus.</title>
        <authorList>
            <person name="Itakura S."/>
            <person name="Yosikawa Y."/>
            <person name="Umezawa K."/>
        </authorList>
    </citation>
    <scope>NUCLEOTIDE SEQUENCE [LARGE SCALE GENOMIC DNA]</scope>
</reference>
<evidence type="ECO:0000256" key="2">
    <source>
        <dbReference type="ARBA" id="ARBA00009726"/>
    </source>
</evidence>
<evidence type="ECO:0000259" key="11">
    <source>
        <dbReference type="PROSITE" id="PS50929"/>
    </source>
</evidence>
<dbReference type="FunFam" id="3.40.50.300:FF:000482">
    <property type="entry name" value="Multidrug resistance-associated protein member 4"/>
    <property type="match status" value="1"/>
</dbReference>
<keyword evidence="8 9" id="KW-0472">Membrane</keyword>
<dbReference type="CDD" id="cd03250">
    <property type="entry name" value="ABCC_MRP_domain1"/>
    <property type="match status" value="1"/>
</dbReference>
<feature type="transmembrane region" description="Helical" evidence="9">
    <location>
        <begin position="1001"/>
        <end position="1020"/>
    </location>
</feature>
<evidence type="ECO:0000256" key="3">
    <source>
        <dbReference type="ARBA" id="ARBA00022448"/>
    </source>
</evidence>
<evidence type="ECO:0000256" key="9">
    <source>
        <dbReference type="SAM" id="Phobius"/>
    </source>
</evidence>
<comment type="subcellular location">
    <subcellularLocation>
        <location evidence="1">Membrane</location>
        <topology evidence="1">Multi-pass membrane protein</topology>
    </subcellularLocation>
</comment>
<dbReference type="InterPro" id="IPR003439">
    <property type="entry name" value="ABC_transporter-like_ATP-bd"/>
</dbReference>
<dbReference type="InterPro" id="IPR017871">
    <property type="entry name" value="ABC_transporter-like_CS"/>
</dbReference>
<dbReference type="GO" id="GO:0005524">
    <property type="term" value="F:ATP binding"/>
    <property type="evidence" value="ECO:0007669"/>
    <property type="project" value="UniProtKB-KW"/>
</dbReference>
<evidence type="ECO:0000259" key="10">
    <source>
        <dbReference type="PROSITE" id="PS50893"/>
    </source>
</evidence>
<evidence type="ECO:0000256" key="8">
    <source>
        <dbReference type="ARBA" id="ARBA00023136"/>
    </source>
</evidence>
<dbReference type="InterPro" id="IPR050173">
    <property type="entry name" value="ABC_transporter_C-like"/>
</dbReference>
<dbReference type="InterPro" id="IPR011527">
    <property type="entry name" value="ABC1_TM_dom"/>
</dbReference>
<feature type="domain" description="ABC transporter" evidence="10">
    <location>
        <begin position="414"/>
        <end position="637"/>
    </location>
</feature>
<feature type="transmembrane region" description="Helical" evidence="9">
    <location>
        <begin position="209"/>
        <end position="228"/>
    </location>
</feature>
<dbReference type="SUPFAM" id="SSF52540">
    <property type="entry name" value="P-loop containing nucleoside triphosphate hydrolases"/>
    <property type="match status" value="2"/>
</dbReference>
<evidence type="ECO:0000256" key="6">
    <source>
        <dbReference type="ARBA" id="ARBA00022840"/>
    </source>
</evidence>
<gene>
    <name evidence="12" type="ORF">Cfor_09775</name>
</gene>
<feature type="transmembrane region" description="Helical" evidence="9">
    <location>
        <begin position="971"/>
        <end position="994"/>
    </location>
</feature>
<dbReference type="GO" id="GO:0140359">
    <property type="term" value="F:ABC-type transporter activity"/>
    <property type="evidence" value="ECO:0007669"/>
    <property type="project" value="InterPro"/>
</dbReference>
<accession>A0A6L2QDJ5</accession>
<dbReference type="PANTHER" id="PTHR24223:SF456">
    <property type="entry name" value="MULTIDRUG RESISTANCE-ASSOCIATED PROTEIN LETHAL(2)03659"/>
    <property type="match status" value="1"/>
</dbReference>
<dbReference type="InParanoid" id="A0A6L2QDJ5"/>
<evidence type="ECO:0008006" key="14">
    <source>
        <dbReference type="Google" id="ProtNLM"/>
    </source>
</evidence>
<dbReference type="GO" id="GO:0016887">
    <property type="term" value="F:ATP hydrolysis activity"/>
    <property type="evidence" value="ECO:0007669"/>
    <property type="project" value="InterPro"/>
</dbReference>
<feature type="domain" description="ABC transporter" evidence="10">
    <location>
        <begin position="1066"/>
        <end position="1299"/>
    </location>
</feature>
<feature type="transmembrane region" description="Helical" evidence="9">
    <location>
        <begin position="134"/>
        <end position="156"/>
    </location>
</feature>
<dbReference type="PROSITE" id="PS00211">
    <property type="entry name" value="ABC_TRANSPORTER_1"/>
    <property type="match status" value="2"/>
</dbReference>
<dbReference type="Proteomes" id="UP000502823">
    <property type="component" value="Unassembled WGS sequence"/>
</dbReference>
<evidence type="ECO:0000256" key="1">
    <source>
        <dbReference type="ARBA" id="ARBA00004141"/>
    </source>
</evidence>
<evidence type="ECO:0000313" key="13">
    <source>
        <dbReference type="Proteomes" id="UP000502823"/>
    </source>
</evidence>
<sequence length="1324" mass="149638">MDTGRKAHNPNPRENANLISVILFWWTVGLFKKGYHKDLAEEDLYSPLKTDASEYLGNKLQQQWERQLKVTQKSRRNKPSLLKAIALAFRWEYARLGIFNAVNDLGIRLFQPILLGWLLGYFKPGSTTTKEDAYLFAGGLFLLTMLSMFMFNHFTVGAFHIGMRVRAACCSLVYRKSLRLSRTALGETAAGKVVNLLSNDVSRFDMVSIFLHSMWSAPLSAIIIMYFLFVNAGYAGLIGIGIVFLIVPLQVYTGKLTSIYRRRTAIRTDERVRLMDEIISGIQVIKMYVWERPFATMVSLARKAELDVVIKTSYIRGLFMTFQITTTRIAMFGTLAALALFGDKLSADKVFVFQSYFTALAFSMSMQFVRGVAEIAETLVSIKRLEEFLMLEEFEESISQERKTNILVDGKDAVNVDCITAKWNADVKEDTLKHIDLRAKRGTLIAIIGQVGSGKSSLLQAILGELPLSSGSINISGKISYACQEPWVFASTIRQNIVFGRPFDRKRYSEVIRVCALERDFKQFQYGDLTLVGERGSSLSGGQKARISLARAVYNEADIYLLDDPLSAVDTNVGKHLFNDCIISYLAKKTCILVTHQIQYLREADHVVILNDGATEAQGSFEELLGSHEDYAQLLSLEESNSSSVEEKPEAERCDNGPVNNLLRRISRISNTKESSDDKVTRRESVDVKLPINVEASSKGKLKHSVYFEYFKSGANLCVVSVIGILFLLAQISGSVIDWWMAYWTTQEELRTFYEGQIRSGTGKVDNNSALEYDSHYRLQEMLSTHTYLYIYTSIVTMLFVVTIIRSFTFYKYCMRCSSKLHNSMFNSIIHTNMQFFHTNPSGRIMNRFSKDMGSVDELLPKAIMDASQIVLMMAGSLIVAVSVNVYFLIPVVIMGVLFWYIRKIYLKTSKNVKRLEGITKSPVFTHLNATLRGLTTIRAYGAQDILSKEFDKHQDLHSSAWYMFITTSQAFGFCLDIMCLIFIGFVTFSFLVIEDTLGGNVGLAITQSMALVGMMQWGMRQSAEVANQMMSVERVIEYKYLPEEPLLETPPDVKLPKMWPFQGRIEFEKVYLQYGESDEPSVLKNLNLTIEPREKIGIVGRTGAGKSSLIAALFRLANVQGTIRIDGVDTGKIGLHELRKHISIIPQDPVLFSGTIRRNIDPFGMYPDYMLWRVLDDVELKDTINENHGLDSHVAEGGSNFSVGQRQLVCLARAILRRNRILMLDEATANVDPHTDSLIQKTIRTKFVDCTVLTVAHRLNTIMDSDRVLVMEAGTMVEFDHPHILLQNKCGQFYSMVQETGHIMAEQLSRTAQECYRIQGKET</sequence>
<organism evidence="12 13">
    <name type="scientific">Coptotermes formosanus</name>
    <name type="common">Formosan subterranean termite</name>
    <dbReference type="NCBI Taxonomy" id="36987"/>
    <lineage>
        <taxon>Eukaryota</taxon>
        <taxon>Metazoa</taxon>
        <taxon>Ecdysozoa</taxon>
        <taxon>Arthropoda</taxon>
        <taxon>Hexapoda</taxon>
        <taxon>Insecta</taxon>
        <taxon>Pterygota</taxon>
        <taxon>Neoptera</taxon>
        <taxon>Polyneoptera</taxon>
        <taxon>Dictyoptera</taxon>
        <taxon>Blattodea</taxon>
        <taxon>Blattoidea</taxon>
        <taxon>Termitoidae</taxon>
        <taxon>Rhinotermitidae</taxon>
        <taxon>Coptotermes</taxon>
    </lineage>
</organism>
<feature type="transmembrane region" description="Helical" evidence="9">
    <location>
        <begin position="105"/>
        <end position="122"/>
    </location>
</feature>
<keyword evidence="5" id="KW-0547">Nucleotide-binding</keyword>
<dbReference type="SMART" id="SM00382">
    <property type="entry name" value="AAA"/>
    <property type="match status" value="2"/>
</dbReference>
<name>A0A6L2QDJ5_COPFO</name>
<dbReference type="Pfam" id="PF00664">
    <property type="entry name" value="ABC_membrane"/>
    <property type="match status" value="2"/>
</dbReference>
<dbReference type="InterPro" id="IPR036640">
    <property type="entry name" value="ABC1_TM_sf"/>
</dbReference>
<dbReference type="EMBL" id="BLKM01001619">
    <property type="protein sequence ID" value="GFG40187.1"/>
    <property type="molecule type" value="Genomic_DNA"/>
</dbReference>
<feature type="domain" description="ABC transmembrane type-1" evidence="11">
    <location>
        <begin position="106"/>
        <end position="366"/>
    </location>
</feature>
<feature type="transmembrane region" description="Helical" evidence="9">
    <location>
        <begin position="318"/>
        <end position="341"/>
    </location>
</feature>
<dbReference type="Pfam" id="PF00005">
    <property type="entry name" value="ABC_tran"/>
    <property type="match status" value="2"/>
</dbReference>
<proteinExistence type="inferred from homology"/>
<evidence type="ECO:0000313" key="12">
    <source>
        <dbReference type="EMBL" id="GFG40187.1"/>
    </source>
</evidence>
<keyword evidence="4 9" id="KW-0812">Transmembrane</keyword>
<dbReference type="InterPro" id="IPR044746">
    <property type="entry name" value="ABCC_6TM_D1"/>
</dbReference>
<dbReference type="OrthoDB" id="6500128at2759"/>
<feature type="transmembrane region" description="Helical" evidence="9">
    <location>
        <begin position="353"/>
        <end position="373"/>
    </location>
</feature>
<feature type="transmembrane region" description="Helical" evidence="9">
    <location>
        <begin position="717"/>
        <end position="741"/>
    </location>
</feature>
<dbReference type="InterPro" id="IPR003593">
    <property type="entry name" value="AAA+_ATPase"/>
</dbReference>
<dbReference type="FunFam" id="3.40.50.300:FF:000163">
    <property type="entry name" value="Multidrug resistance-associated protein member 4"/>
    <property type="match status" value="1"/>
</dbReference>